<keyword evidence="3" id="KW-1185">Reference proteome</keyword>
<keyword evidence="1" id="KW-1133">Transmembrane helix</keyword>
<organism evidence="2 3">
    <name type="scientific">Kibdelosporangium philippinense</name>
    <dbReference type="NCBI Taxonomy" id="211113"/>
    <lineage>
        <taxon>Bacteria</taxon>
        <taxon>Bacillati</taxon>
        <taxon>Actinomycetota</taxon>
        <taxon>Actinomycetes</taxon>
        <taxon>Pseudonocardiales</taxon>
        <taxon>Pseudonocardiaceae</taxon>
        <taxon>Kibdelosporangium</taxon>
    </lineage>
</organism>
<protein>
    <submittedName>
        <fullName evidence="2">TIGR04222 domain-containing membrane protein</fullName>
    </submittedName>
</protein>
<keyword evidence="1" id="KW-0472">Membrane</keyword>
<dbReference type="Proteomes" id="UP001521150">
    <property type="component" value="Unassembled WGS sequence"/>
</dbReference>
<evidence type="ECO:0000256" key="1">
    <source>
        <dbReference type="SAM" id="Phobius"/>
    </source>
</evidence>
<feature type="transmembrane region" description="Helical" evidence="1">
    <location>
        <begin position="12"/>
        <end position="33"/>
    </location>
</feature>
<reference evidence="2 3" key="1">
    <citation type="submission" date="2021-12" db="EMBL/GenBank/DDBJ databases">
        <title>Genome sequence of Kibdelosporangium philippinense ATCC 49844.</title>
        <authorList>
            <person name="Fedorov E.A."/>
            <person name="Omeragic M."/>
            <person name="Shalygina K.F."/>
            <person name="Maclea K.S."/>
        </authorList>
    </citation>
    <scope>NUCLEOTIDE SEQUENCE [LARGE SCALE GENOMIC DNA]</scope>
    <source>
        <strain evidence="2 3">ATCC 49844</strain>
    </source>
</reference>
<feature type="transmembrane region" description="Helical" evidence="1">
    <location>
        <begin position="156"/>
        <end position="176"/>
    </location>
</feature>
<proteinExistence type="predicted"/>
<evidence type="ECO:0000313" key="2">
    <source>
        <dbReference type="EMBL" id="MCE7009722.1"/>
    </source>
</evidence>
<comment type="caution">
    <text evidence="2">The sequence shown here is derived from an EMBL/GenBank/DDBJ whole genome shotgun (WGS) entry which is preliminary data.</text>
</comment>
<dbReference type="InterPro" id="IPR026467">
    <property type="entry name" value="Ser/Gly_Cys_C_dom"/>
</dbReference>
<accession>A0ABS8ZQ31</accession>
<name>A0ABS8ZQ31_9PSEU</name>
<dbReference type="NCBIfam" id="TIGR04222">
    <property type="entry name" value="near_uncomplex"/>
    <property type="match status" value="1"/>
</dbReference>
<sequence>MEDTWGMPGPTFIGIYLLGFSATLLFAFAVRIFTRTGAASTTAPIQALSAQELACLTGGPRRVVEAAVAQLVDTGQLRASRDGYLQVSQNGQHVRIRGGENPVERTIVADVARHGSRSISILTRRLAESDAVREVVARLVSAGYLVDDELAKRRKVISLVPAVVVFSAGVVRWLEGVADDRPVGWLTVLLIGSALIGFAMYRQAICPRTFEGANAVGRASVTAPAELVAAGGFTEHPDQVIRESLLGRRGSVSGENTEGSCKG</sequence>
<keyword evidence="1" id="KW-0812">Transmembrane</keyword>
<feature type="transmembrane region" description="Helical" evidence="1">
    <location>
        <begin position="182"/>
        <end position="201"/>
    </location>
</feature>
<dbReference type="EMBL" id="JAJVCN010000004">
    <property type="protein sequence ID" value="MCE7009722.1"/>
    <property type="molecule type" value="Genomic_DNA"/>
</dbReference>
<evidence type="ECO:0000313" key="3">
    <source>
        <dbReference type="Proteomes" id="UP001521150"/>
    </source>
</evidence>
<gene>
    <name evidence="2" type="ORF">LWC34_43975</name>
</gene>